<evidence type="ECO:0000256" key="1">
    <source>
        <dbReference type="ARBA" id="ARBA00022603"/>
    </source>
</evidence>
<gene>
    <name evidence="5" type="ORF">NUU61_002152</name>
</gene>
<feature type="binding site" evidence="3">
    <location>
        <position position="328"/>
    </location>
    <ligand>
        <name>Zn(2+)</name>
        <dbReference type="ChEBI" id="CHEBI:29105"/>
    </ligand>
</feature>
<comment type="caution">
    <text evidence="5">The sequence shown here is derived from an EMBL/GenBank/DDBJ whole genome shotgun (WGS) entry which is preliminary data.</text>
</comment>
<reference evidence="5" key="1">
    <citation type="submission" date="2022-11" db="EMBL/GenBank/DDBJ databases">
        <authorList>
            <person name="Petersen C."/>
        </authorList>
    </citation>
    <scope>NUCLEOTIDE SEQUENCE</scope>
    <source>
        <strain evidence="5">IBT 34128</strain>
    </source>
</reference>
<evidence type="ECO:0000259" key="4">
    <source>
        <dbReference type="PROSITE" id="PS50970"/>
    </source>
</evidence>
<organism evidence="5 6">
    <name type="scientific">Penicillium alfredii</name>
    <dbReference type="NCBI Taxonomy" id="1506179"/>
    <lineage>
        <taxon>Eukaryota</taxon>
        <taxon>Fungi</taxon>
        <taxon>Dikarya</taxon>
        <taxon>Ascomycota</taxon>
        <taxon>Pezizomycotina</taxon>
        <taxon>Eurotiomycetes</taxon>
        <taxon>Eurotiomycetidae</taxon>
        <taxon>Eurotiales</taxon>
        <taxon>Aspergillaceae</taxon>
        <taxon>Penicillium</taxon>
    </lineage>
</organism>
<protein>
    <recommendedName>
        <fullName evidence="4">Hcy-binding domain-containing protein</fullName>
    </recommendedName>
</protein>
<feature type="domain" description="Hcy-binding" evidence="4">
    <location>
        <begin position="1"/>
        <end position="342"/>
    </location>
</feature>
<sequence length="345" mass="37438">MASVQILDGGLGTSLQDQYGVSFDASTPLWASHMLVADPDTLRACQHDFGAAGADVLLTATYQVSEEGFARTKTADFPTGIPRSAVAPYLQTAVDVAEQAKGRDSAKIALSLGPYGACMIPGQEYSGAYDPAHDSEESLYRWHLDRLRLFVDADGNLVRRLQYVAFETLPRLDEVRAVRRAVRDAGIGAPFWVSCVFPRDDDALPDGSSVEQVVCAALAPLEGSATPWGIGVNCTKIHKLPALVNAFGENAARVASTGQLFATPALVLYPDGTNGEVYNTTTQTWEKPDDLRKPGDRDMRPWEVQIAQVVNEAYTRGHFSSFVVGGCCKASHHDIRKLKEQFTTE</sequence>
<dbReference type="InterPro" id="IPR036589">
    <property type="entry name" value="HCY_dom_sf"/>
</dbReference>
<dbReference type="PROSITE" id="PS50970">
    <property type="entry name" value="HCY"/>
    <property type="match status" value="1"/>
</dbReference>
<dbReference type="AlphaFoldDB" id="A0A9W9KFR3"/>
<keyword evidence="3" id="KW-0862">Zinc</keyword>
<dbReference type="GO" id="GO:0032259">
    <property type="term" value="P:methylation"/>
    <property type="evidence" value="ECO:0007669"/>
    <property type="project" value="UniProtKB-KW"/>
</dbReference>
<dbReference type="OrthoDB" id="261426at2759"/>
<dbReference type="EMBL" id="JAPMSZ010000004">
    <property type="protein sequence ID" value="KAJ5104805.1"/>
    <property type="molecule type" value="Genomic_DNA"/>
</dbReference>
<dbReference type="SUPFAM" id="SSF82282">
    <property type="entry name" value="Homocysteine S-methyltransferase"/>
    <property type="match status" value="1"/>
</dbReference>
<dbReference type="GeneID" id="81391902"/>
<accession>A0A9W9KFR3</accession>
<dbReference type="GO" id="GO:0046872">
    <property type="term" value="F:metal ion binding"/>
    <property type="evidence" value="ECO:0007669"/>
    <property type="project" value="UniProtKB-KW"/>
</dbReference>
<feature type="binding site" evidence="3">
    <location>
        <position position="327"/>
    </location>
    <ligand>
        <name>Zn(2+)</name>
        <dbReference type="ChEBI" id="CHEBI:29105"/>
    </ligand>
</feature>
<dbReference type="Pfam" id="PF02574">
    <property type="entry name" value="S-methyl_trans"/>
    <property type="match status" value="1"/>
</dbReference>
<dbReference type="Proteomes" id="UP001141434">
    <property type="component" value="Unassembled WGS sequence"/>
</dbReference>
<keyword evidence="2 3" id="KW-0808">Transferase</keyword>
<keyword evidence="3" id="KW-0479">Metal-binding</keyword>
<dbReference type="Gene3D" id="3.20.20.330">
    <property type="entry name" value="Homocysteine-binding-like domain"/>
    <property type="match status" value="1"/>
</dbReference>
<proteinExistence type="predicted"/>
<dbReference type="FunFam" id="3.20.20.330:FF:000007">
    <property type="entry name" value="Homocysteine S-methyltransferase (Eurofung)"/>
    <property type="match status" value="1"/>
</dbReference>
<comment type="cofactor">
    <cofactor evidence="3">
        <name>Zn(2+)</name>
        <dbReference type="ChEBI" id="CHEBI:29105"/>
    </cofactor>
</comment>
<dbReference type="RefSeq" id="XP_056513801.1">
    <property type="nucleotide sequence ID" value="XM_056652734.1"/>
</dbReference>
<dbReference type="PANTHER" id="PTHR11103">
    <property type="entry name" value="SLR1189 PROTEIN"/>
    <property type="match status" value="1"/>
</dbReference>
<keyword evidence="6" id="KW-1185">Reference proteome</keyword>
<evidence type="ECO:0000313" key="5">
    <source>
        <dbReference type="EMBL" id="KAJ5104805.1"/>
    </source>
</evidence>
<dbReference type="GO" id="GO:0008168">
    <property type="term" value="F:methyltransferase activity"/>
    <property type="evidence" value="ECO:0007669"/>
    <property type="project" value="UniProtKB-UniRule"/>
</dbReference>
<dbReference type="InterPro" id="IPR003726">
    <property type="entry name" value="HCY_dom"/>
</dbReference>
<reference evidence="5" key="2">
    <citation type="journal article" date="2023" name="IMA Fungus">
        <title>Comparative genomic study of the Penicillium genus elucidates a diverse pangenome and 15 lateral gene transfer events.</title>
        <authorList>
            <person name="Petersen C."/>
            <person name="Sorensen T."/>
            <person name="Nielsen M.R."/>
            <person name="Sondergaard T.E."/>
            <person name="Sorensen J.L."/>
            <person name="Fitzpatrick D.A."/>
            <person name="Frisvad J.C."/>
            <person name="Nielsen K.L."/>
        </authorList>
    </citation>
    <scope>NUCLEOTIDE SEQUENCE</scope>
    <source>
        <strain evidence="5">IBT 34128</strain>
    </source>
</reference>
<evidence type="ECO:0000313" key="6">
    <source>
        <dbReference type="Proteomes" id="UP001141434"/>
    </source>
</evidence>
<keyword evidence="1 3" id="KW-0489">Methyltransferase</keyword>
<evidence type="ECO:0000256" key="3">
    <source>
        <dbReference type="PROSITE-ProRule" id="PRU00333"/>
    </source>
</evidence>
<name>A0A9W9KFR3_9EURO</name>
<feature type="binding site" evidence="3">
    <location>
        <position position="234"/>
    </location>
    <ligand>
        <name>Zn(2+)</name>
        <dbReference type="ChEBI" id="CHEBI:29105"/>
    </ligand>
</feature>
<evidence type="ECO:0000256" key="2">
    <source>
        <dbReference type="ARBA" id="ARBA00022679"/>
    </source>
</evidence>
<dbReference type="PANTHER" id="PTHR11103:SF10">
    <property type="entry name" value="HOMOCYSTEINE S-METHYLTRANSFERASE 1-RELATED"/>
    <property type="match status" value="1"/>
</dbReference>